<dbReference type="EMBL" id="QDDL01000005">
    <property type="protein sequence ID" value="PVZ68444.1"/>
    <property type="molecule type" value="Genomic_DNA"/>
</dbReference>
<dbReference type="Pfam" id="PF03755">
    <property type="entry name" value="YicC-like_N"/>
    <property type="match status" value="1"/>
</dbReference>
<dbReference type="InterPro" id="IPR005229">
    <property type="entry name" value="YicC/YloC-like"/>
</dbReference>
<evidence type="ECO:0000256" key="3">
    <source>
        <dbReference type="ARBA" id="ARBA00022759"/>
    </source>
</evidence>
<name>A0A2V1GTV3_9GAMM</name>
<evidence type="ECO:0000256" key="2">
    <source>
        <dbReference type="ARBA" id="ARBA00022722"/>
    </source>
</evidence>
<comment type="similarity">
    <text evidence="5">Belongs to the YicC/YloC family.</text>
</comment>
<dbReference type="InterPro" id="IPR013551">
    <property type="entry name" value="YicC-like_C"/>
</dbReference>
<dbReference type="Pfam" id="PF08340">
    <property type="entry name" value="YicC-like_C"/>
    <property type="match status" value="1"/>
</dbReference>
<reference evidence="8 9" key="1">
    <citation type="submission" date="2018-04" db="EMBL/GenBank/DDBJ databases">
        <title>Thalassorhabdus spongiae gen. nov., sp. nov., isolated from a marine sponge in South-West Iceland.</title>
        <authorList>
            <person name="Knobloch S."/>
            <person name="Daussin A."/>
            <person name="Johannsson R."/>
            <person name="Marteinsson V.T."/>
        </authorList>
    </citation>
    <scope>NUCLEOTIDE SEQUENCE [LARGE SCALE GENOMIC DNA]</scope>
    <source>
        <strain evidence="8 9">Hp12</strain>
    </source>
</reference>
<keyword evidence="4" id="KW-0378">Hydrolase</keyword>
<comment type="caution">
    <text evidence="8">The sequence shown here is derived from an EMBL/GenBank/DDBJ whole genome shotgun (WGS) entry which is preliminary data.</text>
</comment>
<evidence type="ECO:0000256" key="1">
    <source>
        <dbReference type="ARBA" id="ARBA00001968"/>
    </source>
</evidence>
<dbReference type="GO" id="GO:0004521">
    <property type="term" value="F:RNA endonuclease activity"/>
    <property type="evidence" value="ECO:0007669"/>
    <property type="project" value="InterPro"/>
</dbReference>
<dbReference type="InterPro" id="IPR013527">
    <property type="entry name" value="YicC-like_N"/>
</dbReference>
<dbReference type="NCBIfam" id="TIGR00255">
    <property type="entry name" value="YicC/YloC family endoribonuclease"/>
    <property type="match status" value="1"/>
</dbReference>
<feature type="domain" description="Endoribonuclease YicC-like N-terminal" evidence="6">
    <location>
        <begin position="1"/>
        <end position="149"/>
    </location>
</feature>
<protein>
    <submittedName>
        <fullName evidence="8">YicC family protein</fullName>
    </submittedName>
</protein>
<dbReference type="GO" id="GO:0016787">
    <property type="term" value="F:hydrolase activity"/>
    <property type="evidence" value="ECO:0007669"/>
    <property type="project" value="UniProtKB-KW"/>
</dbReference>
<keyword evidence="2" id="KW-0540">Nuclease</keyword>
<organism evidence="8 9">
    <name type="scientific">Pelagibaculum spongiae</name>
    <dbReference type="NCBI Taxonomy" id="2080658"/>
    <lineage>
        <taxon>Bacteria</taxon>
        <taxon>Pseudomonadati</taxon>
        <taxon>Pseudomonadota</taxon>
        <taxon>Gammaproteobacteria</taxon>
        <taxon>Oceanospirillales</taxon>
        <taxon>Pelagibaculum</taxon>
    </lineage>
</organism>
<sequence length="283" mass="32080">MTAFARHTEQGEAGSVTWELRSVNHRYLEMNIKLPEQMRELENALREKIKAKLSRGKVDIFLKYQLSSGSESLQVNEETAKALSDATRKVQSIFWDSAPVTAIDVLNWPGVLKTSSATPEALQKVALAGLDAALDNMLEARMREGEEMKNHILPRLDKVDSHVTEVRKLVPEIIAKQQEKIRDRLTQIVTETNPERLEQELVLLAQKLDVDEEMDRLVTHINEVRRILTKGGVIGRRLDFLMQEMNREANTLSSKSAASDTTGASVDIKVLIEQMREQIQNIE</sequence>
<dbReference type="OrthoDB" id="9771229at2"/>
<accession>A0A2V1GTV3</accession>
<evidence type="ECO:0000256" key="5">
    <source>
        <dbReference type="ARBA" id="ARBA00035648"/>
    </source>
</evidence>
<keyword evidence="9" id="KW-1185">Reference proteome</keyword>
<evidence type="ECO:0000256" key="4">
    <source>
        <dbReference type="ARBA" id="ARBA00022801"/>
    </source>
</evidence>
<comment type="cofactor">
    <cofactor evidence="1">
        <name>a divalent metal cation</name>
        <dbReference type="ChEBI" id="CHEBI:60240"/>
    </cofactor>
</comment>
<dbReference type="PANTHER" id="PTHR30636">
    <property type="entry name" value="UPF0701 PROTEIN YICC"/>
    <property type="match status" value="1"/>
</dbReference>
<dbReference type="PANTHER" id="PTHR30636:SF3">
    <property type="entry name" value="UPF0701 PROTEIN YICC"/>
    <property type="match status" value="1"/>
</dbReference>
<dbReference type="AlphaFoldDB" id="A0A2V1GTV3"/>
<evidence type="ECO:0000313" key="9">
    <source>
        <dbReference type="Proteomes" id="UP000244906"/>
    </source>
</evidence>
<evidence type="ECO:0000259" key="7">
    <source>
        <dbReference type="Pfam" id="PF08340"/>
    </source>
</evidence>
<evidence type="ECO:0000313" key="8">
    <source>
        <dbReference type="EMBL" id="PVZ68444.1"/>
    </source>
</evidence>
<proteinExistence type="inferred from homology"/>
<keyword evidence="3" id="KW-0255">Endonuclease</keyword>
<dbReference type="Proteomes" id="UP000244906">
    <property type="component" value="Unassembled WGS sequence"/>
</dbReference>
<gene>
    <name evidence="8" type="ORF">DC094_13560</name>
</gene>
<feature type="domain" description="Endoribonuclease YicC-like C-terminal" evidence="7">
    <location>
        <begin position="167"/>
        <end position="283"/>
    </location>
</feature>
<evidence type="ECO:0000259" key="6">
    <source>
        <dbReference type="Pfam" id="PF03755"/>
    </source>
</evidence>